<organism evidence="6">
    <name type="scientific">bioreactor metagenome</name>
    <dbReference type="NCBI Taxonomy" id="1076179"/>
    <lineage>
        <taxon>unclassified sequences</taxon>
        <taxon>metagenomes</taxon>
        <taxon>ecological metagenomes</taxon>
    </lineage>
</organism>
<dbReference type="InterPro" id="IPR011650">
    <property type="entry name" value="Peptidase_M20_dimer"/>
</dbReference>
<dbReference type="EC" id="3.5.1.18" evidence="6"/>
<sequence length="358" mass="39438">MKDTLLSQMTAKAAGLLREMVSIPSYSGEEDALSDLIEKKLGAEGVDVNRVGNNMWALAYPYNSEAPLLMLNSHIDTVRPSQSYTFDPFNSSSDNSVIRGLGSNDAGASVVSMIETFLYFRKNVLPFNLLLAISAEEENSGPNGMKMLYPLLPKADCAVIGEPTKMVTAIAERGLIVIDATSRGVSGHAARDEGVNAIMIAHEDISKLASYKFDKVSPLMGEVKISVTRIEAGREHNVVPDRCTFTLDIRPNDQYSNEEIFYILEDLLKSDLKPRSLGNRCSKTPDGHQLIECARRCGFPLYVSPTTSDWIRVPLPAIKMGPGDSGRSHRADEYVTVEELREGIKGYVTFINNLNLKR</sequence>
<keyword evidence="2" id="KW-0479">Metal-binding</keyword>
<protein>
    <submittedName>
        <fullName evidence="6">Succinyl-diaminopimelate desuccinylase</fullName>
        <ecNumber evidence="6">3.5.1.18</ecNumber>
    </submittedName>
</protein>
<keyword evidence="4" id="KW-0862">Zinc</keyword>
<evidence type="ECO:0000256" key="3">
    <source>
        <dbReference type="ARBA" id="ARBA00022801"/>
    </source>
</evidence>
<dbReference type="InterPro" id="IPR036264">
    <property type="entry name" value="Bact_exopeptidase_dim_dom"/>
</dbReference>
<feature type="domain" description="Peptidase M20 dimerisation" evidence="5">
    <location>
        <begin position="170"/>
        <end position="274"/>
    </location>
</feature>
<dbReference type="SUPFAM" id="SSF53187">
    <property type="entry name" value="Zn-dependent exopeptidases"/>
    <property type="match status" value="1"/>
</dbReference>
<reference evidence="6" key="1">
    <citation type="submission" date="2019-08" db="EMBL/GenBank/DDBJ databases">
        <authorList>
            <person name="Kucharzyk K."/>
            <person name="Murdoch R.W."/>
            <person name="Higgins S."/>
            <person name="Loffler F."/>
        </authorList>
    </citation>
    <scope>NUCLEOTIDE SEQUENCE</scope>
</reference>
<comment type="cofactor">
    <cofactor evidence="1">
        <name>Zn(2+)</name>
        <dbReference type="ChEBI" id="CHEBI:29105"/>
    </cofactor>
</comment>
<dbReference type="PANTHER" id="PTHR43808:SF31">
    <property type="entry name" value="N-ACETYL-L-CITRULLINE DEACETYLASE"/>
    <property type="match status" value="1"/>
</dbReference>
<dbReference type="Gene3D" id="3.30.70.360">
    <property type="match status" value="1"/>
</dbReference>
<dbReference type="InterPro" id="IPR002933">
    <property type="entry name" value="Peptidase_M20"/>
</dbReference>
<dbReference type="GO" id="GO:0046872">
    <property type="term" value="F:metal ion binding"/>
    <property type="evidence" value="ECO:0007669"/>
    <property type="project" value="UniProtKB-KW"/>
</dbReference>
<dbReference type="PANTHER" id="PTHR43808">
    <property type="entry name" value="ACETYLORNITHINE DEACETYLASE"/>
    <property type="match status" value="1"/>
</dbReference>
<dbReference type="InterPro" id="IPR050072">
    <property type="entry name" value="Peptidase_M20A"/>
</dbReference>
<dbReference type="GO" id="GO:0008777">
    <property type="term" value="F:acetylornithine deacetylase activity"/>
    <property type="evidence" value="ECO:0007669"/>
    <property type="project" value="TreeGrafter"/>
</dbReference>
<comment type="caution">
    <text evidence="6">The sequence shown here is derived from an EMBL/GenBank/DDBJ whole genome shotgun (WGS) entry which is preliminary data.</text>
</comment>
<evidence type="ECO:0000256" key="1">
    <source>
        <dbReference type="ARBA" id="ARBA00001947"/>
    </source>
</evidence>
<dbReference type="EMBL" id="VSSQ01000669">
    <property type="protein sequence ID" value="MPL99489.1"/>
    <property type="molecule type" value="Genomic_DNA"/>
</dbReference>
<dbReference type="PROSITE" id="PS00758">
    <property type="entry name" value="ARGE_DAPE_CPG2_1"/>
    <property type="match status" value="1"/>
</dbReference>
<proteinExistence type="predicted"/>
<dbReference type="Pfam" id="PF01546">
    <property type="entry name" value="Peptidase_M20"/>
    <property type="match status" value="1"/>
</dbReference>
<evidence type="ECO:0000259" key="5">
    <source>
        <dbReference type="Pfam" id="PF07687"/>
    </source>
</evidence>
<dbReference type="InterPro" id="IPR001261">
    <property type="entry name" value="ArgE/DapE_CS"/>
</dbReference>
<name>A0A644W6V2_9ZZZZ</name>
<keyword evidence="3 6" id="KW-0378">Hydrolase</keyword>
<dbReference type="Pfam" id="PF07687">
    <property type="entry name" value="M20_dimer"/>
    <property type="match status" value="1"/>
</dbReference>
<dbReference type="Gene3D" id="3.40.630.10">
    <property type="entry name" value="Zn peptidases"/>
    <property type="match status" value="1"/>
</dbReference>
<dbReference type="SUPFAM" id="SSF55031">
    <property type="entry name" value="Bacterial exopeptidase dimerisation domain"/>
    <property type="match status" value="1"/>
</dbReference>
<dbReference type="AlphaFoldDB" id="A0A644W6V2"/>
<evidence type="ECO:0000313" key="6">
    <source>
        <dbReference type="EMBL" id="MPL99489.1"/>
    </source>
</evidence>
<dbReference type="GO" id="GO:0006526">
    <property type="term" value="P:L-arginine biosynthetic process"/>
    <property type="evidence" value="ECO:0007669"/>
    <property type="project" value="TreeGrafter"/>
</dbReference>
<gene>
    <name evidence="6" type="primary">dapE_16</name>
    <name evidence="6" type="ORF">SDC9_45707</name>
</gene>
<accession>A0A644W6V2</accession>
<dbReference type="GO" id="GO:0009014">
    <property type="term" value="F:succinyl-diaminopimelate desuccinylase activity"/>
    <property type="evidence" value="ECO:0007669"/>
    <property type="project" value="UniProtKB-EC"/>
</dbReference>
<evidence type="ECO:0000256" key="4">
    <source>
        <dbReference type="ARBA" id="ARBA00022833"/>
    </source>
</evidence>
<evidence type="ECO:0000256" key="2">
    <source>
        <dbReference type="ARBA" id="ARBA00022723"/>
    </source>
</evidence>